<evidence type="ECO:0000256" key="9">
    <source>
        <dbReference type="ARBA" id="ARBA00048359"/>
    </source>
</evidence>
<comment type="caution">
    <text evidence="13">The sequence shown here is derived from an EMBL/GenBank/DDBJ whole genome shotgun (WGS) entry which is preliminary data.</text>
</comment>
<evidence type="ECO:0000313" key="14">
    <source>
        <dbReference type="Proteomes" id="UP001238496"/>
    </source>
</evidence>
<feature type="binding site" evidence="10">
    <location>
        <position position="619"/>
    </location>
    <ligand>
        <name>L-isoleucyl-5'-AMP</name>
        <dbReference type="ChEBI" id="CHEBI:178002"/>
    </ligand>
</feature>
<dbReference type="EC" id="6.1.1.5" evidence="10"/>
<dbReference type="InterPro" id="IPR050081">
    <property type="entry name" value="Ile-tRNA_ligase"/>
</dbReference>
<evidence type="ECO:0000256" key="1">
    <source>
        <dbReference type="ARBA" id="ARBA00006887"/>
    </source>
</evidence>
<dbReference type="SUPFAM" id="SSF50677">
    <property type="entry name" value="ValRS/IleRS/LeuRS editing domain"/>
    <property type="match status" value="1"/>
</dbReference>
<keyword evidence="7 10" id="KW-0030">Aminoacyl-tRNA synthetase</keyword>
<comment type="domain">
    <text evidence="10">IleRS has two distinct active sites: one for aminoacylation and one for editing. The misactivated valine is translocated from the active site to the editing site, which sterically excludes the correctly activated isoleucine. The single editing site contains two valyl binding pockets, one specific for each substrate (Val-AMP or Val-tRNA(Ile)).</text>
</comment>
<organism evidence="13 14">
    <name type="scientific">Peteryoungia aggregata LMG 23059</name>
    <dbReference type="NCBI Taxonomy" id="1368425"/>
    <lineage>
        <taxon>Bacteria</taxon>
        <taxon>Pseudomonadati</taxon>
        <taxon>Pseudomonadota</taxon>
        <taxon>Alphaproteobacteria</taxon>
        <taxon>Hyphomicrobiales</taxon>
        <taxon>Rhizobiaceae</taxon>
        <taxon>Peteryoungia</taxon>
    </lineage>
</organism>
<keyword evidence="3 10" id="KW-0436">Ligase</keyword>
<evidence type="ECO:0000313" key="13">
    <source>
        <dbReference type="EMBL" id="MDQ0422738.1"/>
    </source>
</evidence>
<dbReference type="Pfam" id="PF08264">
    <property type="entry name" value="Anticodon_1"/>
    <property type="match status" value="1"/>
</dbReference>
<dbReference type="Gene3D" id="3.90.740.10">
    <property type="entry name" value="Valyl/Leucyl/Isoleucyl-tRNA synthetase, editing domain"/>
    <property type="match status" value="1"/>
</dbReference>
<dbReference type="HAMAP" id="MF_02002">
    <property type="entry name" value="Ile_tRNA_synth_type1"/>
    <property type="match status" value="1"/>
</dbReference>
<dbReference type="PANTHER" id="PTHR42765">
    <property type="entry name" value="SOLEUCYL-TRNA SYNTHETASE"/>
    <property type="match status" value="1"/>
</dbReference>
<dbReference type="InterPro" id="IPR001412">
    <property type="entry name" value="aa-tRNA-synth_I_CS"/>
</dbReference>
<evidence type="ECO:0000256" key="8">
    <source>
        <dbReference type="ARBA" id="ARBA00025217"/>
    </source>
</evidence>
<feature type="short sequence motif" description="'KMSKS' region" evidence="10">
    <location>
        <begin position="660"/>
        <end position="664"/>
    </location>
</feature>
<dbReference type="PRINTS" id="PR00984">
    <property type="entry name" value="TRNASYNTHILE"/>
</dbReference>
<evidence type="ECO:0000256" key="5">
    <source>
        <dbReference type="ARBA" id="ARBA00022840"/>
    </source>
</evidence>
<dbReference type="SUPFAM" id="SSF52374">
    <property type="entry name" value="Nucleotidylyl transferase"/>
    <property type="match status" value="1"/>
</dbReference>
<evidence type="ECO:0000256" key="6">
    <source>
        <dbReference type="ARBA" id="ARBA00022917"/>
    </source>
</evidence>
<comment type="subunit">
    <text evidence="10">Monomer.</text>
</comment>
<keyword evidence="5 10" id="KW-0067">ATP-binding</keyword>
<dbReference type="Proteomes" id="UP001238496">
    <property type="component" value="Unassembled WGS sequence"/>
</dbReference>
<dbReference type="InterPro" id="IPR002300">
    <property type="entry name" value="aa-tRNA-synth_Ia"/>
</dbReference>
<comment type="catalytic activity">
    <reaction evidence="9 10">
        <text>tRNA(Ile) + L-isoleucine + ATP = L-isoleucyl-tRNA(Ile) + AMP + diphosphate</text>
        <dbReference type="Rhea" id="RHEA:11060"/>
        <dbReference type="Rhea" id="RHEA-COMP:9666"/>
        <dbReference type="Rhea" id="RHEA-COMP:9695"/>
        <dbReference type="ChEBI" id="CHEBI:30616"/>
        <dbReference type="ChEBI" id="CHEBI:33019"/>
        <dbReference type="ChEBI" id="CHEBI:58045"/>
        <dbReference type="ChEBI" id="CHEBI:78442"/>
        <dbReference type="ChEBI" id="CHEBI:78528"/>
        <dbReference type="ChEBI" id="CHEBI:456215"/>
        <dbReference type="EC" id="6.1.1.5"/>
    </reaction>
</comment>
<dbReference type="Pfam" id="PF00133">
    <property type="entry name" value="tRNA-synt_1"/>
    <property type="match status" value="1"/>
</dbReference>
<keyword evidence="6 10" id="KW-0648">Protein biosynthesis</keyword>
<evidence type="ECO:0000256" key="3">
    <source>
        <dbReference type="ARBA" id="ARBA00022598"/>
    </source>
</evidence>
<feature type="binding site" evidence="10">
    <location>
        <position position="663"/>
    </location>
    <ligand>
        <name>ATP</name>
        <dbReference type="ChEBI" id="CHEBI:30616"/>
    </ligand>
</feature>
<dbReference type="RefSeq" id="WP_307375641.1">
    <property type="nucleotide sequence ID" value="NZ_JAUSUW010000012.1"/>
</dbReference>
<evidence type="ECO:0000259" key="12">
    <source>
        <dbReference type="Pfam" id="PF08264"/>
    </source>
</evidence>
<dbReference type="GO" id="GO:0004822">
    <property type="term" value="F:isoleucine-tRNA ligase activity"/>
    <property type="evidence" value="ECO:0007669"/>
    <property type="project" value="UniProtKB-EC"/>
</dbReference>
<dbReference type="InterPro" id="IPR013155">
    <property type="entry name" value="M/V/L/I-tRNA-synth_anticd-bd"/>
</dbReference>
<gene>
    <name evidence="10" type="primary">ileS</name>
    <name evidence="13" type="ORF">J2045_003788</name>
</gene>
<name>A0ABU0GCA0_9HYPH</name>
<keyword evidence="14" id="KW-1185">Reference proteome</keyword>
<comment type="caution">
    <text evidence="10">Lacks conserved residue(s) required for the propagation of feature annotation.</text>
</comment>
<comment type="subcellular location">
    <subcellularLocation>
        <location evidence="10">Cytoplasm</location>
    </subcellularLocation>
</comment>
<dbReference type="EMBL" id="JAUSUW010000012">
    <property type="protein sequence ID" value="MDQ0422738.1"/>
    <property type="molecule type" value="Genomic_DNA"/>
</dbReference>
<feature type="short sequence motif" description="'HIGH' region" evidence="10">
    <location>
        <begin position="64"/>
        <end position="74"/>
    </location>
</feature>
<comment type="function">
    <text evidence="8 10">Catalyzes the attachment of isoleucine to tRNA(Ile). As IleRS can inadvertently accommodate and process structurally similar amino acids such as valine, to avoid such errors it has two additional distinct tRNA(Ile)-dependent editing activities. One activity is designated as 'pretransfer' editing and involves the hydrolysis of activated Val-AMP. The other activity is designated 'posttransfer' editing and involves deacylation of mischarged Val-tRNA(Ile).</text>
</comment>
<dbReference type="Gene3D" id="3.40.50.620">
    <property type="entry name" value="HUPs"/>
    <property type="match status" value="2"/>
</dbReference>
<keyword evidence="2 10" id="KW-0963">Cytoplasm</keyword>
<evidence type="ECO:0000256" key="10">
    <source>
        <dbReference type="HAMAP-Rule" id="MF_02002"/>
    </source>
</evidence>
<evidence type="ECO:0000259" key="11">
    <source>
        <dbReference type="Pfam" id="PF00133"/>
    </source>
</evidence>
<dbReference type="CDD" id="cd07960">
    <property type="entry name" value="Anticodon_Ia_Ile_BEm"/>
    <property type="match status" value="1"/>
</dbReference>
<dbReference type="NCBIfam" id="TIGR00392">
    <property type="entry name" value="ileS"/>
    <property type="match status" value="1"/>
</dbReference>
<dbReference type="InterPro" id="IPR023585">
    <property type="entry name" value="Ile-tRNA-ligase_type1"/>
</dbReference>
<evidence type="ECO:0000256" key="4">
    <source>
        <dbReference type="ARBA" id="ARBA00022741"/>
    </source>
</evidence>
<keyword evidence="4 10" id="KW-0547">Nucleotide-binding</keyword>
<dbReference type="InterPro" id="IPR009080">
    <property type="entry name" value="tRNAsynth_Ia_anticodon-bd"/>
</dbReference>
<comment type="similarity">
    <text evidence="1 10">Belongs to the class-I aminoacyl-tRNA synthetase family. IleS type 1 subfamily.</text>
</comment>
<dbReference type="Gene3D" id="1.10.730.20">
    <property type="match status" value="1"/>
</dbReference>
<sequence length="986" mass="111063">MTDTPEKIDYSKTLYLPETEFPMRAGLPQKEPEMAAKWKQMGLYKRLRASAAGREKFVLHDGPPYANGNIHIGHALNKVLKDVITRSFQMRGFDSNYVPGWDCHGLPIEWKIEEKYREKGKDKNEVPVNEFRRECREFAQGWINIQSDEFRRLGIEGDFDNPYTTMAFHSEARIAGELLKIAMSGQLYRGSKPIMWSVVERTALAEAEVEYAEVESDTIWVKFPVKYVTGGNVSWGGGEEPTSNEEMHRLFPGDAVVIWTTTPWTIPGNRAISFSSKVPYGLYKVVSSVNDFGPQPGERLVFADRLAGECAAKAKIELERLYGVPDYVLKSVRCVHPLADLGYTFDVPLLDGDHVTDDAGTGFVHTAPSHGREDFEAWMANVRQLEARGIDVKIPFPVDDAGFYTEDAPGFGPSAEGGAARVLDDNGKKGDANKRVMDALIKANNLFARGRIKHEYPHSWRSKKPVIFRNTPQWFVYMDKDLSDGTTLRTRALDAIDQTRFVPAGGQNRLRAMIEQRPDWVLSRQRAWGVPICVFADAEGNVLQDEKVNARILAAFEVEGADAWFAEGAKERFLAGEHDGDKWQMVSDILDVWFDSGSTHTFTLEDRPDLKWPADVYLEGSDQHRGWFHSSLLESCATRGRAPYNAVVTHGFTMAEDGRKMSKSLGNTVTPQDVMKESGADILRLWVMNTDYWEDQRLGKTIIQTNIDSYRKIRNTIRWMLGTLAHDHGDEIAYADLPELEKLMLHRLSELDQVVRKGYDEFDFKRIVRALSDFANVELSAFYFDIRKDTLYCDAPSSLKRRSALFVIRKLFDCLVLWFAPMMPFTTEEAWLSRDPKAESVHLEQFPTVPADWSNEAVAEKWKGVRAVRRAVTGALEIERKEKRIGSSLEAAPVVHVADAELLKALDGLDFAEICITSDIQVVAGEGPDEAFRLDDGTKVAVEPKLAEGTKCARSWKITTDVGTDPDYPDVSARDAQALRELAALG</sequence>
<proteinExistence type="inferred from homology"/>
<feature type="domain" description="Aminoacyl-tRNA synthetase class Ia" evidence="11">
    <location>
        <begin position="34"/>
        <end position="697"/>
    </location>
</feature>
<evidence type="ECO:0000256" key="7">
    <source>
        <dbReference type="ARBA" id="ARBA00023146"/>
    </source>
</evidence>
<dbReference type="SUPFAM" id="SSF47323">
    <property type="entry name" value="Anticodon-binding domain of a subclass of class I aminoacyl-tRNA synthetases"/>
    <property type="match status" value="1"/>
</dbReference>
<reference evidence="13 14" key="1">
    <citation type="submission" date="2023-07" db="EMBL/GenBank/DDBJ databases">
        <title>Genomic Encyclopedia of Type Strains, Phase IV (KMG-IV): sequencing the most valuable type-strain genomes for metagenomic binning, comparative biology and taxonomic classification.</title>
        <authorList>
            <person name="Goeker M."/>
        </authorList>
    </citation>
    <scope>NUCLEOTIDE SEQUENCE [LARGE SCALE GENOMIC DNA]</scope>
    <source>
        <strain evidence="13 14">DSM 1111</strain>
    </source>
</reference>
<dbReference type="PROSITE" id="PS00178">
    <property type="entry name" value="AA_TRNA_LIGASE_I"/>
    <property type="match status" value="1"/>
</dbReference>
<dbReference type="InterPro" id="IPR009008">
    <property type="entry name" value="Val/Leu/Ile-tRNA-synth_edit"/>
</dbReference>
<evidence type="ECO:0000256" key="2">
    <source>
        <dbReference type="ARBA" id="ARBA00022490"/>
    </source>
</evidence>
<dbReference type="InterPro" id="IPR033708">
    <property type="entry name" value="Anticodon_Ile_BEm"/>
</dbReference>
<dbReference type="PANTHER" id="PTHR42765:SF1">
    <property type="entry name" value="ISOLEUCINE--TRNA LIGASE, MITOCHONDRIAL"/>
    <property type="match status" value="1"/>
</dbReference>
<dbReference type="InterPro" id="IPR002301">
    <property type="entry name" value="Ile-tRNA-ligase"/>
</dbReference>
<accession>A0ABU0GCA0</accession>
<feature type="domain" description="Methionyl/Valyl/Leucyl/Isoleucyl-tRNA synthetase anticodon-binding" evidence="12">
    <location>
        <begin position="742"/>
        <end position="891"/>
    </location>
</feature>
<protein>
    <recommendedName>
        <fullName evidence="10">Isoleucine--tRNA ligase</fullName>
        <ecNumber evidence="10">6.1.1.5</ecNumber>
    </recommendedName>
    <alternativeName>
        <fullName evidence="10">Isoleucyl-tRNA synthetase</fullName>
        <shortName evidence="10">IleRS</shortName>
    </alternativeName>
</protein>
<dbReference type="InterPro" id="IPR014729">
    <property type="entry name" value="Rossmann-like_a/b/a_fold"/>
</dbReference>